<keyword evidence="5" id="KW-0408">Iron</keyword>
<keyword evidence="4" id="KW-0378">Hydrolase</keyword>
<dbReference type="InterPro" id="IPR044147">
    <property type="entry name" value="UdgB-like"/>
</dbReference>
<keyword evidence="1" id="KW-0004">4Fe-4S</keyword>
<dbReference type="EMBL" id="PXYW01000082">
    <property type="protein sequence ID" value="PSR30287.1"/>
    <property type="molecule type" value="Genomic_DNA"/>
</dbReference>
<dbReference type="PANTHER" id="PTHR33693:SF3">
    <property type="entry name" value="TYPE-5 URACIL-DNA GLYCOSYLASE"/>
    <property type="match status" value="1"/>
</dbReference>
<dbReference type="GO" id="GO:0004844">
    <property type="term" value="F:uracil DNA N-glycosylase activity"/>
    <property type="evidence" value="ECO:0007669"/>
    <property type="project" value="InterPro"/>
</dbReference>
<name>A0A2T2X744_9FIRM</name>
<keyword evidence="2" id="KW-0479">Metal-binding</keyword>
<evidence type="ECO:0000256" key="5">
    <source>
        <dbReference type="ARBA" id="ARBA00023004"/>
    </source>
</evidence>
<dbReference type="SMART" id="SM00987">
    <property type="entry name" value="UreE_C"/>
    <property type="match status" value="1"/>
</dbReference>
<dbReference type="Pfam" id="PF03167">
    <property type="entry name" value="UDG"/>
    <property type="match status" value="1"/>
</dbReference>
<dbReference type="InterPro" id="IPR005122">
    <property type="entry name" value="Uracil-DNA_glycosylase-like"/>
</dbReference>
<evidence type="ECO:0000313" key="12">
    <source>
        <dbReference type="Proteomes" id="UP000242972"/>
    </source>
</evidence>
<evidence type="ECO:0000256" key="3">
    <source>
        <dbReference type="ARBA" id="ARBA00022763"/>
    </source>
</evidence>
<keyword evidence="6" id="KW-0411">Iron-sulfur</keyword>
<dbReference type="Proteomes" id="UP000242972">
    <property type="component" value="Unassembled WGS sequence"/>
</dbReference>
<dbReference type="GO" id="GO:0051539">
    <property type="term" value="F:4 iron, 4 sulfur cluster binding"/>
    <property type="evidence" value="ECO:0007669"/>
    <property type="project" value="UniProtKB-KW"/>
</dbReference>
<dbReference type="GO" id="GO:0046872">
    <property type="term" value="F:metal ion binding"/>
    <property type="evidence" value="ECO:0007669"/>
    <property type="project" value="UniProtKB-KW"/>
</dbReference>
<evidence type="ECO:0000256" key="6">
    <source>
        <dbReference type="ARBA" id="ARBA00023014"/>
    </source>
</evidence>
<dbReference type="AlphaFoldDB" id="A0A2T2X744"/>
<evidence type="ECO:0000256" key="2">
    <source>
        <dbReference type="ARBA" id="ARBA00022723"/>
    </source>
</evidence>
<dbReference type="GO" id="GO:0006284">
    <property type="term" value="P:base-excision repair"/>
    <property type="evidence" value="ECO:0007669"/>
    <property type="project" value="InterPro"/>
</dbReference>
<evidence type="ECO:0000259" key="10">
    <source>
        <dbReference type="SMART" id="SM00986"/>
    </source>
</evidence>
<dbReference type="Gene3D" id="3.40.470.10">
    <property type="entry name" value="Uracil-DNA glycosylase-like domain"/>
    <property type="match status" value="1"/>
</dbReference>
<gene>
    <name evidence="11" type="ORF">C7B46_18115</name>
</gene>
<evidence type="ECO:0000256" key="1">
    <source>
        <dbReference type="ARBA" id="ARBA00022485"/>
    </source>
</evidence>
<evidence type="ECO:0000256" key="8">
    <source>
        <dbReference type="ARBA" id="ARBA00023779"/>
    </source>
</evidence>
<keyword evidence="3" id="KW-0227">DNA damage</keyword>
<sequence length="230" mass="25746">MKVIDTLSQIQNAVITCRRCSRLVAWREESAAKKVRRYSHEHYWGKPLPGFGHTEAKLVIVGLAPAAHGGNRTGRMFTGDDSGDWLIRAMHQAGFANQEVSRSLNDGLTLHSAYITAVVRCAPPQNRPTQEEIDMCLPYLTMELDVLRPPVVIALGHIAFNGVIKYLKHKSAYPGGWQFRHGALYQIKSPYSMSVLASYHPSRQNTQTGRLTQTMLQSVFDTAQTILQQN</sequence>
<dbReference type="PANTHER" id="PTHR33693">
    <property type="entry name" value="TYPE-5 URACIL-DNA GLYCOSYLASE"/>
    <property type="match status" value="1"/>
</dbReference>
<comment type="similarity">
    <text evidence="8">Belongs to the uracil-DNA glycosylase (UDG) superfamily. Type 5 (UDGb) family.</text>
</comment>
<evidence type="ECO:0000256" key="7">
    <source>
        <dbReference type="ARBA" id="ARBA00023204"/>
    </source>
</evidence>
<feature type="domain" description="Uracil-DNA glycosylase-like" evidence="10">
    <location>
        <begin position="49"/>
        <end position="220"/>
    </location>
</feature>
<keyword evidence="7" id="KW-0234">DNA repair</keyword>
<organism evidence="11 12">
    <name type="scientific">Sulfobacillus benefaciens</name>
    <dbReference type="NCBI Taxonomy" id="453960"/>
    <lineage>
        <taxon>Bacteria</taxon>
        <taxon>Bacillati</taxon>
        <taxon>Bacillota</taxon>
        <taxon>Clostridia</taxon>
        <taxon>Eubacteriales</taxon>
        <taxon>Clostridiales Family XVII. Incertae Sedis</taxon>
        <taxon>Sulfobacillus</taxon>
    </lineage>
</organism>
<dbReference type="InterPro" id="IPR051536">
    <property type="entry name" value="UDG_Type-4/5"/>
</dbReference>
<accession>A0A2T2X744</accession>
<dbReference type="CDD" id="cd10031">
    <property type="entry name" value="UDG-F5_TTUDGB_like"/>
    <property type="match status" value="1"/>
</dbReference>
<proteinExistence type="inferred from homology"/>
<protein>
    <recommendedName>
        <fullName evidence="9">Type-5 uracil-DNA glycosylase</fullName>
    </recommendedName>
</protein>
<dbReference type="SUPFAM" id="SSF52141">
    <property type="entry name" value="Uracil-DNA glycosylase-like"/>
    <property type="match status" value="1"/>
</dbReference>
<reference evidence="11 12" key="1">
    <citation type="journal article" date="2014" name="BMC Genomics">
        <title>Comparison of environmental and isolate Sulfobacillus genomes reveals diverse carbon, sulfur, nitrogen, and hydrogen metabolisms.</title>
        <authorList>
            <person name="Justice N.B."/>
            <person name="Norman A."/>
            <person name="Brown C.T."/>
            <person name="Singh A."/>
            <person name="Thomas B.C."/>
            <person name="Banfield J.F."/>
        </authorList>
    </citation>
    <scope>NUCLEOTIDE SEQUENCE [LARGE SCALE GENOMIC DNA]</scope>
    <source>
        <strain evidence="11">AMDSBA4</strain>
    </source>
</reference>
<dbReference type="SMART" id="SM00986">
    <property type="entry name" value="UDG"/>
    <property type="match status" value="1"/>
</dbReference>
<dbReference type="InterPro" id="IPR036895">
    <property type="entry name" value="Uracil-DNA_glycosylase-like_sf"/>
</dbReference>
<evidence type="ECO:0000256" key="4">
    <source>
        <dbReference type="ARBA" id="ARBA00022801"/>
    </source>
</evidence>
<dbReference type="GO" id="GO:0033958">
    <property type="term" value="F:DNA-deoxyinosine glycosylase activity"/>
    <property type="evidence" value="ECO:0007669"/>
    <property type="project" value="InterPro"/>
</dbReference>
<comment type="caution">
    <text evidence="11">The sequence shown here is derived from an EMBL/GenBank/DDBJ whole genome shotgun (WGS) entry which is preliminary data.</text>
</comment>
<evidence type="ECO:0000256" key="9">
    <source>
        <dbReference type="ARBA" id="ARBA00023887"/>
    </source>
</evidence>
<evidence type="ECO:0000313" key="11">
    <source>
        <dbReference type="EMBL" id="PSR30287.1"/>
    </source>
</evidence>